<comment type="caution">
    <text evidence="2">The sequence shown here is derived from an EMBL/GenBank/DDBJ whole genome shotgun (WGS) entry which is preliminary data.</text>
</comment>
<proteinExistence type="predicted"/>
<dbReference type="PANTHER" id="PTHR33303">
    <property type="entry name" value="CYTOPLASMIC PROTEIN-RELATED"/>
    <property type="match status" value="1"/>
</dbReference>
<dbReference type="PANTHER" id="PTHR33303:SF2">
    <property type="entry name" value="COA-BINDING DOMAIN-CONTAINING PROTEIN"/>
    <property type="match status" value="1"/>
</dbReference>
<sequence length="145" mass="16072">MAFTNPDNDKRRQILVDAKTIAVVGCSNKPDRTSYMIAAAMQHAGYRIIPVNPVIAGQTVLGETVLGSLLDIHEPVDIVNVFRRSEETLPVAEDTVKMEQKPKVFWLQEGVYNEAAASLVAEHGIEVIMDHCIKVDHAILVPRNR</sequence>
<dbReference type="Pfam" id="PF13380">
    <property type="entry name" value="CoA_binding_2"/>
    <property type="match status" value="1"/>
</dbReference>
<keyword evidence="3" id="KW-1185">Reference proteome</keyword>
<dbReference type="InterPro" id="IPR036291">
    <property type="entry name" value="NAD(P)-bd_dom_sf"/>
</dbReference>
<dbReference type="EMBL" id="RHHQ01000014">
    <property type="protein sequence ID" value="RNB85449.1"/>
    <property type="molecule type" value="Genomic_DNA"/>
</dbReference>
<accession>A0A3M8DCY3</accession>
<protein>
    <submittedName>
        <fullName evidence="2">CoA-binding protein</fullName>
    </submittedName>
</protein>
<dbReference type="RefSeq" id="WP_122919454.1">
    <property type="nucleotide sequence ID" value="NZ_RHHQ01000014.1"/>
</dbReference>
<evidence type="ECO:0000313" key="2">
    <source>
        <dbReference type="EMBL" id="RNB85449.1"/>
    </source>
</evidence>
<dbReference type="AlphaFoldDB" id="A0A3M8DCY3"/>
<dbReference type="Gene3D" id="3.40.50.720">
    <property type="entry name" value="NAD(P)-binding Rossmann-like Domain"/>
    <property type="match status" value="1"/>
</dbReference>
<name>A0A3M8DCY3_9BACL</name>
<gene>
    <name evidence="2" type="ORF">EDM56_18770</name>
</gene>
<organism evidence="2 3">
    <name type="scientific">Brevibacillus fluminis</name>
    <dbReference type="NCBI Taxonomy" id="511487"/>
    <lineage>
        <taxon>Bacteria</taxon>
        <taxon>Bacillati</taxon>
        <taxon>Bacillota</taxon>
        <taxon>Bacilli</taxon>
        <taxon>Bacillales</taxon>
        <taxon>Paenibacillaceae</taxon>
        <taxon>Brevibacillus</taxon>
    </lineage>
</organism>
<feature type="domain" description="CoA-binding" evidence="1">
    <location>
        <begin position="15"/>
        <end position="111"/>
    </location>
</feature>
<evidence type="ECO:0000313" key="3">
    <source>
        <dbReference type="Proteomes" id="UP000271031"/>
    </source>
</evidence>
<dbReference type="SMART" id="SM00881">
    <property type="entry name" value="CoA_binding"/>
    <property type="match status" value="1"/>
</dbReference>
<dbReference type="Proteomes" id="UP000271031">
    <property type="component" value="Unassembled WGS sequence"/>
</dbReference>
<dbReference type="OrthoDB" id="9804695at2"/>
<evidence type="ECO:0000259" key="1">
    <source>
        <dbReference type="SMART" id="SM00881"/>
    </source>
</evidence>
<dbReference type="SUPFAM" id="SSF51735">
    <property type="entry name" value="NAD(P)-binding Rossmann-fold domains"/>
    <property type="match status" value="1"/>
</dbReference>
<dbReference type="InterPro" id="IPR003781">
    <property type="entry name" value="CoA-bd"/>
</dbReference>
<reference evidence="2 3" key="1">
    <citation type="submission" date="2018-10" db="EMBL/GenBank/DDBJ databases">
        <title>Phylogenomics of Brevibacillus.</title>
        <authorList>
            <person name="Dunlap C."/>
        </authorList>
    </citation>
    <scope>NUCLEOTIDE SEQUENCE [LARGE SCALE GENOMIC DNA]</scope>
    <source>
        <strain evidence="2 3">JCM 15716</strain>
    </source>
</reference>